<accession>A0ABM1MYX9</accession>
<dbReference type="Proteomes" id="UP000695000">
    <property type="component" value="Unplaced"/>
</dbReference>
<feature type="region of interest" description="Disordered" evidence="1">
    <location>
        <begin position="2030"/>
        <end position="2159"/>
    </location>
</feature>
<feature type="compositionally biased region" description="Polar residues" evidence="1">
    <location>
        <begin position="1036"/>
        <end position="1045"/>
    </location>
</feature>
<proteinExistence type="predicted"/>
<feature type="compositionally biased region" description="Low complexity" evidence="1">
    <location>
        <begin position="2119"/>
        <end position="2137"/>
    </location>
</feature>
<feature type="region of interest" description="Disordered" evidence="1">
    <location>
        <begin position="1036"/>
        <end position="1062"/>
    </location>
</feature>
<feature type="region of interest" description="Disordered" evidence="1">
    <location>
        <begin position="942"/>
        <end position="1002"/>
    </location>
</feature>
<dbReference type="RefSeq" id="XP_017779779.1">
    <property type="nucleotide sequence ID" value="XM_017924290.1"/>
</dbReference>
<feature type="compositionally biased region" description="Basic and acidic residues" evidence="1">
    <location>
        <begin position="2104"/>
        <end position="2118"/>
    </location>
</feature>
<sequence length="2159" mass="244911">MIKTKLETNDTLMVDKSNIIMSKSKSVIDDIQKANNIFCEETVNLAKNLLETIERPDEETIKQIIKEIVEVVKVTSQQAMKEKQPEINDTLMIEKPDVNLSKSKPVIDDKQKINNFRKEAVNLAKNLPETIKILDSKQESIKQIIKEKVEVTKATSHQATIERQPEMKKLDVNIIKSKPVIDDKQKTDSNFRKEAVHFTTNLPKTIERSDDKQVTIKEIIKEKVEVAKPTSQEATIERKPIIHHTLMVEKPNVNTSKSKPVIDDKQKTNSNFRKEAVNIAKNLSETIKRSDGKEESIKQIKIENNDFPKAILHKEMIKTKPELQDTLIIEKPDTNMSKSKVVKDGKQKTNSNFRKEAINLAQNLSETIKKTDGKEETIQQIIKEKVEFDKTTSHNAAIERKLEINDNLLFEKPVNKQKIVVNFPKETANVAINSKPMKRSVSKEKITKKIRKEMVDVGTSLQRNMQDKEKSSITCLPTPAVVDEQKNIYNNSLMPMIVDKEESIKKVTKEIANSTTYISSQQTIKTKPTESEGMTSTNVPKLMVIDAKNLPHPIINTADKQENKLLITDIAKELCRQGKKPVVDTPPPMIDDKQQSVKLMKTERIDVANDTVSQLKTNIPTQVIVNKQGYFSKETSNTSNDTLKPTLKTGDLQQTISKLSMDMANDNKDKSSQSIEKQETSKIVNKNITKEIIAETEGVINNKPKEARDVSLQSISLVCEKHKDIKEMSKESVDAADLNNKLTGSMIDNSQETIKNETLLENEDIMLERQMNLQSDRLKLKNRNECFKSIYLSQFDLQMIDEKNGNNRKNESNSQSVGEGNANFRNANIISEEMKNEQGSTAESLVNRNSINDCELIELADDSELNMVPFDGWFTENAHDFDTNTHKLRTSSNSSRDNRNLGAKSTNPSIKINNRRESMESTAEIDTDDLQNYNDYHQNKSRYSIYPKQMPHLTNQKHKRNRGLYKKGSKYGNYDSSRQRQSRRLPISIKNKTRGKRYSPNRLQFFDKHESPSTSYQNDQYSNPLLNITKVRNNRVSSTPVSSDSCNEKFSDLDSDKTPPMRQENVQHDYTEFSDDNINPLYKGNERMDNNFEKSNWFPEQKRRTFSSVLSYQSDKHRLSQSFGDQRDRYQEKPRVVHHTSDFKRTSLKKDETNFNNEVLDYDRTPSSPPPRELAYESNRFCIKQGNESDVMVTNIKRASEYIQKTLSPYTATAYSNSPTHQVNKINVLGNFKFNDTLKNSPKKASNAINPAINTLIKEEISATEPSIEVNTIHEIDSMILQPTLIEVENINKADNSAIKSEIVQDSAINITNNDNEVTTSHSKHVNVRKRKDIIKTSLIMSEIIQQEDSISNNTFDNKQSDENKLMDEVVCNIIENKDIFADNAIVETTEYSVNSGIVESESYIQNVHENLVSLESNIITKSDEVVSNEIVDTNLLQPFTNVERQDFQSENKDREISQINESGKETVNDDYNEENNWVESTKYEKTEKEISGQVKSYETMYPKIMEILSGPIIAENLETQIDLSEERAFQTIETILPMNSTSGNTETEIPRVIETEIKQSTEHKVIDKLKQNSVSEIQENESEILPVEVPEIIEERFYKETVNTAQLNMMEDVANKSEDEMITINKFEIPVTEDFKEKEGTIPKEMSIPYSTIFEQSYHTISDCINDKLKAQSEDSSGSLTISLTESISLEDTSNDDMLFDDTDEKQNEQVLHESISDVTGMHAIENIIEKISENPEDEKMNDIPQYTEDVRLQEEICETEKEIIKESKIIVGSKVSKENVDLRHLDKNVSSSDLAECNIESKSKSNDKNVVATSNNDVADNSKINECDFFADDDSMESAIPSHKINKRKKTSGKRKNSKALKTLDVAAKKKIDSFKLAQINQIDTGLLTECSDEANLDKECITKTVAAPIAELFDEESLDSLKSTPKLQIDTSNDDSSNDQFLIKYVEPPAKKSTTKKNLVHYDEDRSLAIDQHVWKDLEDAIYIEMMPEGEKRTSTRAAKTKAKARISTVKLREFDDLLKILEDKSSQSVEKKETRGRKKVLKEEKAVAIPKPKSASTLKSKALATPKSKATTAPKSKAVAAPKSKAATTPKSKAATTSKPKVEATPKPKVEAAPKPKAATTPKPKAATTPKPKAATHRNQNSNNTETKSGNNTKT</sequence>
<keyword evidence="2" id="KW-1185">Reference proteome</keyword>
<organism evidence="2 3">
    <name type="scientific">Nicrophorus vespilloides</name>
    <name type="common">Boreal carrion beetle</name>
    <dbReference type="NCBI Taxonomy" id="110193"/>
    <lineage>
        <taxon>Eukaryota</taxon>
        <taxon>Metazoa</taxon>
        <taxon>Ecdysozoa</taxon>
        <taxon>Arthropoda</taxon>
        <taxon>Hexapoda</taxon>
        <taxon>Insecta</taxon>
        <taxon>Pterygota</taxon>
        <taxon>Neoptera</taxon>
        <taxon>Endopterygota</taxon>
        <taxon>Coleoptera</taxon>
        <taxon>Polyphaga</taxon>
        <taxon>Staphyliniformia</taxon>
        <taxon>Silphidae</taxon>
        <taxon>Nicrophorinae</taxon>
        <taxon>Nicrophorus</taxon>
    </lineage>
</organism>
<feature type="compositionally biased region" description="Polar residues" evidence="1">
    <location>
        <begin position="903"/>
        <end position="912"/>
    </location>
</feature>
<feature type="region of interest" description="Disordered" evidence="1">
    <location>
        <begin position="803"/>
        <end position="822"/>
    </location>
</feature>
<evidence type="ECO:0000313" key="3">
    <source>
        <dbReference type="RefSeq" id="XP_017779779.1"/>
    </source>
</evidence>
<feature type="compositionally biased region" description="Basic residues" evidence="1">
    <location>
        <begin position="955"/>
        <end position="969"/>
    </location>
</feature>
<protein>
    <submittedName>
        <fullName evidence="3">Uncharacterized protein LOC108565039 isoform X1</fullName>
    </submittedName>
</protein>
<evidence type="ECO:0000256" key="1">
    <source>
        <dbReference type="SAM" id="MobiDB-lite"/>
    </source>
</evidence>
<evidence type="ECO:0000313" key="2">
    <source>
        <dbReference type="Proteomes" id="UP000695000"/>
    </source>
</evidence>
<feature type="compositionally biased region" description="Low complexity" evidence="1">
    <location>
        <begin position="2063"/>
        <end position="2103"/>
    </location>
</feature>
<feature type="region of interest" description="Disordered" evidence="1">
    <location>
        <begin position="884"/>
        <end position="925"/>
    </location>
</feature>
<feature type="compositionally biased region" description="Basic and acidic residues" evidence="1">
    <location>
        <begin position="1046"/>
        <end position="1062"/>
    </location>
</feature>
<reference evidence="3" key="1">
    <citation type="submission" date="2025-08" db="UniProtKB">
        <authorList>
            <consortium name="RefSeq"/>
        </authorList>
    </citation>
    <scope>IDENTIFICATION</scope>
    <source>
        <tissue evidence="3">Whole Larva</tissue>
    </source>
</reference>
<feature type="compositionally biased region" description="Polar residues" evidence="1">
    <location>
        <begin position="2141"/>
        <end position="2159"/>
    </location>
</feature>
<gene>
    <name evidence="3" type="primary">LOC108565039</name>
</gene>
<feature type="compositionally biased region" description="Polar residues" evidence="1">
    <location>
        <begin position="812"/>
        <end position="822"/>
    </location>
</feature>
<dbReference type="GeneID" id="108565039"/>
<name>A0ABM1MYX9_NICVS</name>